<sequence length="299" mass="31695">MIASCKDLSTSAITWSAPPRRISVHVLAFGHPSKTLYLSPPICTSSNLAHEPRFSGLISETVVCTEPPTACTTLSMSSAGILPAQKMPLSAKNCVARSPIGSFESTMLAPVATIASSLFMMIFHSASTISCDNTFGSVNFLGCCSKPAYENAFLKATPFTNRDSSIEPPGTFLIPIRFSSKSSLSSTNTASTAILVNSSALFWIILEDMAVRAHLSSNCLISASLWSVSNSTCNSRILSQTRSHALRNALVITCEGMPSSMNCLLSFKNSAARSVTEVVPSPTSASCDREISTRIFAAG</sequence>
<dbReference type="AlphaFoldDB" id="A0A9P8NXE1"/>
<dbReference type="GeneID" id="70238641"/>
<reference evidence="1" key="2">
    <citation type="submission" date="2021-01" db="EMBL/GenBank/DDBJ databases">
        <authorList>
            <person name="Schikora-Tamarit M.A."/>
        </authorList>
    </citation>
    <scope>NUCLEOTIDE SEQUENCE</scope>
    <source>
        <strain evidence="1">CBS6075</strain>
    </source>
</reference>
<dbReference type="Proteomes" id="UP000769157">
    <property type="component" value="Unassembled WGS sequence"/>
</dbReference>
<reference evidence="1" key="1">
    <citation type="journal article" date="2021" name="Open Biol.">
        <title>Shared evolutionary footprints suggest mitochondrial oxidative damage underlies multiple complex I losses in fungi.</title>
        <authorList>
            <person name="Schikora-Tamarit M.A."/>
            <person name="Marcet-Houben M."/>
            <person name="Nosek J."/>
            <person name="Gabaldon T."/>
        </authorList>
    </citation>
    <scope>NUCLEOTIDE SEQUENCE</scope>
    <source>
        <strain evidence="1">CBS6075</strain>
    </source>
</reference>
<accession>A0A9P8NXE1</accession>
<evidence type="ECO:0000313" key="1">
    <source>
        <dbReference type="EMBL" id="KAH3661270.1"/>
    </source>
</evidence>
<organism evidence="1 2">
    <name type="scientific">Ogataea philodendri</name>
    <dbReference type="NCBI Taxonomy" id="1378263"/>
    <lineage>
        <taxon>Eukaryota</taxon>
        <taxon>Fungi</taxon>
        <taxon>Dikarya</taxon>
        <taxon>Ascomycota</taxon>
        <taxon>Saccharomycotina</taxon>
        <taxon>Pichiomycetes</taxon>
        <taxon>Pichiales</taxon>
        <taxon>Pichiaceae</taxon>
        <taxon>Ogataea</taxon>
    </lineage>
</organism>
<protein>
    <submittedName>
        <fullName evidence="1">Uncharacterized protein</fullName>
    </submittedName>
</protein>
<dbReference type="RefSeq" id="XP_046058394.1">
    <property type="nucleotide sequence ID" value="XM_046207988.1"/>
</dbReference>
<proteinExistence type="predicted"/>
<comment type="caution">
    <text evidence="1">The sequence shown here is derived from an EMBL/GenBank/DDBJ whole genome shotgun (WGS) entry which is preliminary data.</text>
</comment>
<keyword evidence="2" id="KW-1185">Reference proteome</keyword>
<gene>
    <name evidence="1" type="ORF">OGAPHI_006677</name>
</gene>
<dbReference type="EMBL" id="JAEUBE010000487">
    <property type="protein sequence ID" value="KAH3661270.1"/>
    <property type="molecule type" value="Genomic_DNA"/>
</dbReference>
<evidence type="ECO:0000313" key="2">
    <source>
        <dbReference type="Proteomes" id="UP000769157"/>
    </source>
</evidence>
<name>A0A9P8NXE1_9ASCO</name>